<evidence type="ECO:0000313" key="3">
    <source>
        <dbReference type="Proteomes" id="UP001148838"/>
    </source>
</evidence>
<protein>
    <recommendedName>
        <fullName evidence="1">Chitin-binding type-4 domain-containing protein</fullName>
    </recommendedName>
</protein>
<gene>
    <name evidence="2" type="ORF">ANN_22817</name>
</gene>
<proteinExistence type="predicted"/>
<evidence type="ECO:0000259" key="1">
    <source>
        <dbReference type="Pfam" id="PF03067"/>
    </source>
</evidence>
<reference evidence="2 3" key="1">
    <citation type="journal article" date="2022" name="Allergy">
        <title>Genome assembly and annotation of Periplaneta americana reveal a comprehensive cockroach allergen profile.</title>
        <authorList>
            <person name="Wang L."/>
            <person name="Xiong Q."/>
            <person name="Saelim N."/>
            <person name="Wang L."/>
            <person name="Nong W."/>
            <person name="Wan A.T."/>
            <person name="Shi M."/>
            <person name="Liu X."/>
            <person name="Cao Q."/>
            <person name="Hui J.H.L."/>
            <person name="Sookrung N."/>
            <person name="Leung T.F."/>
            <person name="Tungtrongchitr A."/>
            <person name="Tsui S.K.W."/>
        </authorList>
    </citation>
    <scope>NUCLEOTIDE SEQUENCE [LARGE SCALE GENOMIC DNA]</scope>
    <source>
        <strain evidence="2">PWHHKU_190912</strain>
    </source>
</reference>
<dbReference type="InterPro" id="IPR004302">
    <property type="entry name" value="Cellulose/chitin-bd_N"/>
</dbReference>
<feature type="domain" description="Chitin-binding type-4" evidence="1">
    <location>
        <begin position="34"/>
        <end position="186"/>
    </location>
</feature>
<organism evidence="2 3">
    <name type="scientific">Periplaneta americana</name>
    <name type="common">American cockroach</name>
    <name type="synonym">Blatta americana</name>
    <dbReference type="NCBI Taxonomy" id="6978"/>
    <lineage>
        <taxon>Eukaryota</taxon>
        <taxon>Metazoa</taxon>
        <taxon>Ecdysozoa</taxon>
        <taxon>Arthropoda</taxon>
        <taxon>Hexapoda</taxon>
        <taxon>Insecta</taxon>
        <taxon>Pterygota</taxon>
        <taxon>Neoptera</taxon>
        <taxon>Polyneoptera</taxon>
        <taxon>Dictyoptera</taxon>
        <taxon>Blattodea</taxon>
        <taxon>Blattoidea</taxon>
        <taxon>Blattidae</taxon>
        <taxon>Blattinae</taxon>
        <taxon>Periplaneta</taxon>
    </lineage>
</organism>
<evidence type="ECO:0000313" key="2">
    <source>
        <dbReference type="EMBL" id="KAJ4434265.1"/>
    </source>
</evidence>
<dbReference type="Proteomes" id="UP001148838">
    <property type="component" value="Unassembled WGS sequence"/>
</dbReference>
<keyword evidence="3" id="KW-1185">Reference proteome</keyword>
<feature type="non-terminal residue" evidence="2">
    <location>
        <position position="1"/>
    </location>
</feature>
<sequence>DFLVVGAQYILTLRCDAYLAPDSVPDVRILFQVQWNQNGGKCGECGDDYALPRPRPNENTGTYGTGIVVQKYKAGSTITTVNRITANHWGSFYYKICKLSSSTELETEECFAKYPLRLVDGSDHYTLTSHSPGDYQAQVVLPAGLTCDRCVLQWTYVTANSWGICPNGTGAVGCGPQENFRSCSDISIY</sequence>
<dbReference type="Pfam" id="PF03067">
    <property type="entry name" value="LPMO_10"/>
    <property type="match status" value="1"/>
</dbReference>
<comment type="caution">
    <text evidence="2">The sequence shown here is derived from an EMBL/GenBank/DDBJ whole genome shotgun (WGS) entry which is preliminary data.</text>
</comment>
<name>A0ABQ8SLB9_PERAM</name>
<dbReference type="EMBL" id="JAJSOF020000025">
    <property type="protein sequence ID" value="KAJ4434265.1"/>
    <property type="molecule type" value="Genomic_DNA"/>
</dbReference>
<accession>A0ABQ8SLB9</accession>